<feature type="compositionally biased region" description="Basic residues" evidence="1">
    <location>
        <begin position="642"/>
        <end position="656"/>
    </location>
</feature>
<sequence>MAFDGGFADETADLIRQALCIQRKLGSVEEDIRARFIVKVDNEPENKEQIMHNVIKQLNDAGGIALTEELNNGLKELQELFARAFPEHGAITLTHSTPAEVVLEPNTSASITLPPAPESFIIQSPNVHSPALQAATEKGKRDEEQIAFLRLRIAERKRELEKAALQLELEELNQSSVPSNAKKQSISPQNSADKTSEQLANSEHNGVESNKLETMLLNINAAFNAQAALQAKQNAELIKTLSTFHNATQNIVRKQHEAHNVEYSEGEEEQHQQESEYTRPKPQTFAGLQPDSQPVINHYSIRLDSLLNLMDPFDGSTDYELFRTQFKSMILDNKATDPLQQQLALSNLLKGEALACVRVKSNPIQSVTATLETLDNVYGREHKEHILREKLRELPFHQTDPHKMRLSLASHSSIIERLEESGYPTNDMRTVLEIVGKLPSKMIEKLAEYISHNGNRISVNAVISQITALIEAVATEKIIEAYKPKTALNEIPELYAAINYAARESTRVPQIHSIAPLAYDPSKYEKTYSDPIMNEVLAGYYALGSGPQEKALRRTFPVIVDVGRCSVCDGQHRSIRCSLSSSEFRRRIAQKGKCPICTGPHSITECRNSDLCIYCSGLHHTGGCTMKEFYRDPNNLPEGSRPKKTRSRPSKGTRRH</sequence>
<feature type="compositionally biased region" description="Basic and acidic residues" evidence="1">
    <location>
        <begin position="269"/>
        <end position="279"/>
    </location>
</feature>
<reference evidence="3" key="1">
    <citation type="submission" date="2016-11" db="UniProtKB">
        <authorList>
            <consortium name="WormBaseParasite"/>
        </authorList>
    </citation>
    <scope>IDENTIFICATION</scope>
</reference>
<proteinExistence type="predicted"/>
<feature type="region of interest" description="Disordered" evidence="1">
    <location>
        <begin position="262"/>
        <end position="281"/>
    </location>
</feature>
<name>A0A1I7TAL6_9PELO</name>
<evidence type="ECO:0000313" key="2">
    <source>
        <dbReference type="Proteomes" id="UP000095282"/>
    </source>
</evidence>
<dbReference type="eggNOG" id="KOG0017">
    <property type="taxonomic scope" value="Eukaryota"/>
</dbReference>
<accession>A0A1I7TAL6</accession>
<feature type="region of interest" description="Disordered" evidence="1">
    <location>
        <begin position="635"/>
        <end position="656"/>
    </location>
</feature>
<dbReference type="AlphaFoldDB" id="A0A1I7TAL6"/>
<dbReference type="STRING" id="1561998.A0A1I7TAL6"/>
<keyword evidence="2" id="KW-1185">Reference proteome</keyword>
<protein>
    <submittedName>
        <fullName evidence="3">Integrase catalytic domain-containing protein</fullName>
    </submittedName>
</protein>
<evidence type="ECO:0000256" key="1">
    <source>
        <dbReference type="SAM" id="MobiDB-lite"/>
    </source>
</evidence>
<dbReference type="Proteomes" id="UP000095282">
    <property type="component" value="Unplaced"/>
</dbReference>
<evidence type="ECO:0000313" key="3">
    <source>
        <dbReference type="WBParaSite" id="Csp11.Scaffold564.g4060.t1"/>
    </source>
</evidence>
<dbReference type="WBParaSite" id="Csp11.Scaffold564.g4060.t1">
    <property type="protein sequence ID" value="Csp11.Scaffold564.g4060.t1"/>
    <property type="gene ID" value="Csp11.Scaffold564.g4060"/>
</dbReference>
<feature type="region of interest" description="Disordered" evidence="1">
    <location>
        <begin position="173"/>
        <end position="204"/>
    </location>
</feature>
<organism evidence="2 3">
    <name type="scientific">Caenorhabditis tropicalis</name>
    <dbReference type="NCBI Taxonomy" id="1561998"/>
    <lineage>
        <taxon>Eukaryota</taxon>
        <taxon>Metazoa</taxon>
        <taxon>Ecdysozoa</taxon>
        <taxon>Nematoda</taxon>
        <taxon>Chromadorea</taxon>
        <taxon>Rhabditida</taxon>
        <taxon>Rhabditina</taxon>
        <taxon>Rhabditomorpha</taxon>
        <taxon>Rhabditoidea</taxon>
        <taxon>Rhabditidae</taxon>
        <taxon>Peloderinae</taxon>
        <taxon>Caenorhabditis</taxon>
    </lineage>
</organism>